<sequence length="207" mass="23405">MIPTTLQAQSSQGSASEGTSSSRITTSKLEVTLRKMTSRAADYGYKMQSLEGQLAECLGNFRAIDSMLQETLIGLQDNGNRAERALNTQAPFITKQLDESSEILAKLSRSLPKIQMEVSNIRALYDSGRQKARSLVADLTWLNTEFYERWRAIIFTSSSPVSLRWKVIIRVLFTISFVICCWLAWIALLGGYRAYRHKLVWGERLIS</sequence>
<keyword evidence="4" id="KW-1185">Reference proteome</keyword>
<protein>
    <submittedName>
        <fullName evidence="3">Uncharacterized protein</fullName>
    </submittedName>
</protein>
<organism evidence="3 4">
    <name type="scientific">Dendrothele bispora (strain CBS 962.96)</name>
    <dbReference type="NCBI Taxonomy" id="1314807"/>
    <lineage>
        <taxon>Eukaryota</taxon>
        <taxon>Fungi</taxon>
        <taxon>Dikarya</taxon>
        <taxon>Basidiomycota</taxon>
        <taxon>Agaricomycotina</taxon>
        <taxon>Agaricomycetes</taxon>
        <taxon>Agaricomycetidae</taxon>
        <taxon>Agaricales</taxon>
        <taxon>Agaricales incertae sedis</taxon>
        <taxon>Dendrothele</taxon>
    </lineage>
</organism>
<keyword evidence="2" id="KW-0812">Transmembrane</keyword>
<dbReference type="EMBL" id="ML179427">
    <property type="protein sequence ID" value="THU87983.1"/>
    <property type="molecule type" value="Genomic_DNA"/>
</dbReference>
<gene>
    <name evidence="3" type="ORF">K435DRAFT_730287</name>
</gene>
<evidence type="ECO:0000313" key="4">
    <source>
        <dbReference type="Proteomes" id="UP000297245"/>
    </source>
</evidence>
<reference evidence="3 4" key="1">
    <citation type="journal article" date="2019" name="Nat. Ecol. Evol.">
        <title>Megaphylogeny resolves global patterns of mushroom evolution.</title>
        <authorList>
            <person name="Varga T."/>
            <person name="Krizsan K."/>
            <person name="Foldi C."/>
            <person name="Dima B."/>
            <person name="Sanchez-Garcia M."/>
            <person name="Sanchez-Ramirez S."/>
            <person name="Szollosi G.J."/>
            <person name="Szarkandi J.G."/>
            <person name="Papp V."/>
            <person name="Albert L."/>
            <person name="Andreopoulos W."/>
            <person name="Angelini C."/>
            <person name="Antonin V."/>
            <person name="Barry K.W."/>
            <person name="Bougher N.L."/>
            <person name="Buchanan P."/>
            <person name="Buyck B."/>
            <person name="Bense V."/>
            <person name="Catcheside P."/>
            <person name="Chovatia M."/>
            <person name="Cooper J."/>
            <person name="Damon W."/>
            <person name="Desjardin D."/>
            <person name="Finy P."/>
            <person name="Geml J."/>
            <person name="Haridas S."/>
            <person name="Hughes K."/>
            <person name="Justo A."/>
            <person name="Karasinski D."/>
            <person name="Kautmanova I."/>
            <person name="Kiss B."/>
            <person name="Kocsube S."/>
            <person name="Kotiranta H."/>
            <person name="LaButti K.M."/>
            <person name="Lechner B.E."/>
            <person name="Liimatainen K."/>
            <person name="Lipzen A."/>
            <person name="Lukacs Z."/>
            <person name="Mihaltcheva S."/>
            <person name="Morgado L.N."/>
            <person name="Niskanen T."/>
            <person name="Noordeloos M.E."/>
            <person name="Ohm R.A."/>
            <person name="Ortiz-Santana B."/>
            <person name="Ovrebo C."/>
            <person name="Racz N."/>
            <person name="Riley R."/>
            <person name="Savchenko A."/>
            <person name="Shiryaev A."/>
            <person name="Soop K."/>
            <person name="Spirin V."/>
            <person name="Szebenyi C."/>
            <person name="Tomsovsky M."/>
            <person name="Tulloss R.E."/>
            <person name="Uehling J."/>
            <person name="Grigoriev I.V."/>
            <person name="Vagvolgyi C."/>
            <person name="Papp T."/>
            <person name="Martin F.M."/>
            <person name="Miettinen O."/>
            <person name="Hibbett D.S."/>
            <person name="Nagy L.G."/>
        </authorList>
    </citation>
    <scope>NUCLEOTIDE SEQUENCE [LARGE SCALE GENOMIC DNA]</scope>
    <source>
        <strain evidence="3 4">CBS 962.96</strain>
    </source>
</reference>
<accession>A0A4S8LGV9</accession>
<feature type="region of interest" description="Disordered" evidence="1">
    <location>
        <begin position="1"/>
        <end position="26"/>
    </location>
</feature>
<dbReference type="AlphaFoldDB" id="A0A4S8LGV9"/>
<dbReference type="OrthoDB" id="2788977at2759"/>
<keyword evidence="2" id="KW-1133">Transmembrane helix</keyword>
<dbReference type="Proteomes" id="UP000297245">
    <property type="component" value="Unassembled WGS sequence"/>
</dbReference>
<evidence type="ECO:0000313" key="3">
    <source>
        <dbReference type="EMBL" id="THU87983.1"/>
    </source>
</evidence>
<keyword evidence="2" id="KW-0472">Membrane</keyword>
<proteinExistence type="predicted"/>
<feature type="compositionally biased region" description="Low complexity" evidence="1">
    <location>
        <begin position="1"/>
        <end position="22"/>
    </location>
</feature>
<evidence type="ECO:0000256" key="1">
    <source>
        <dbReference type="SAM" id="MobiDB-lite"/>
    </source>
</evidence>
<feature type="transmembrane region" description="Helical" evidence="2">
    <location>
        <begin position="167"/>
        <end position="189"/>
    </location>
</feature>
<name>A0A4S8LGV9_DENBC</name>
<evidence type="ECO:0000256" key="2">
    <source>
        <dbReference type="SAM" id="Phobius"/>
    </source>
</evidence>